<dbReference type="EnsemblMetazoa" id="Aqu2.1.24652_001">
    <property type="protein sequence ID" value="Aqu2.1.24652_001"/>
    <property type="gene ID" value="Aqu2.1.24652"/>
</dbReference>
<dbReference type="AlphaFoldDB" id="A0A1X7U9L9"/>
<reference evidence="3" key="1">
    <citation type="journal article" date="2010" name="Nature">
        <title>The Amphimedon queenslandica genome and the evolution of animal complexity.</title>
        <authorList>
            <person name="Srivastava M."/>
            <person name="Simakov O."/>
            <person name="Chapman J."/>
            <person name="Fahey B."/>
            <person name="Gauthier M.E."/>
            <person name="Mitros T."/>
            <person name="Richards G.S."/>
            <person name="Conaco C."/>
            <person name="Dacre M."/>
            <person name="Hellsten U."/>
            <person name="Larroux C."/>
            <person name="Putnam N.H."/>
            <person name="Stanke M."/>
            <person name="Adamska M."/>
            <person name="Darling A."/>
            <person name="Degnan S.M."/>
            <person name="Oakley T.H."/>
            <person name="Plachetzki D.C."/>
            <person name="Zhai Y."/>
            <person name="Adamski M."/>
            <person name="Calcino A."/>
            <person name="Cummins S.F."/>
            <person name="Goodstein D.M."/>
            <person name="Harris C."/>
            <person name="Jackson D.J."/>
            <person name="Leys S.P."/>
            <person name="Shu S."/>
            <person name="Woodcroft B.J."/>
            <person name="Vervoort M."/>
            <person name="Kosik K.S."/>
            <person name="Manning G."/>
            <person name="Degnan B.M."/>
            <person name="Rokhsar D.S."/>
        </authorList>
    </citation>
    <scope>NUCLEOTIDE SEQUENCE [LARGE SCALE GENOMIC DNA]</scope>
</reference>
<feature type="region of interest" description="Disordered" evidence="1">
    <location>
        <begin position="50"/>
        <end position="80"/>
    </location>
</feature>
<name>A0A1X7U9L9_AMPQE</name>
<protein>
    <submittedName>
        <fullName evidence="2">Uncharacterized protein</fullName>
    </submittedName>
</protein>
<dbReference type="Proteomes" id="UP000007879">
    <property type="component" value="Unassembled WGS sequence"/>
</dbReference>
<evidence type="ECO:0000313" key="3">
    <source>
        <dbReference type="Proteomes" id="UP000007879"/>
    </source>
</evidence>
<dbReference type="KEGG" id="aqu:109584146"/>
<gene>
    <name evidence="2" type="primary">109584146</name>
</gene>
<evidence type="ECO:0000313" key="2">
    <source>
        <dbReference type="EnsemblMetazoa" id="Aqu2.1.24652_001"/>
    </source>
</evidence>
<accession>A0A1X7U9L9</accession>
<keyword evidence="3" id="KW-1185">Reference proteome</keyword>
<dbReference type="EnsemblMetazoa" id="XM_019999747.1">
    <property type="protein sequence ID" value="XP_019855306.1"/>
    <property type="gene ID" value="LOC109584146"/>
</dbReference>
<sequence length="216" mass="24405">MDDSSNNQAQSGDQTSRDTIMTLRGISLCVPGVSYDVKSTAAFAKNFQETQHQRKGSVRRSRDQQPAICSPQAESTLPSCPPDEASLSFLSVMEETRRNHPRLHIRILQNAVNTLLEAYPGVLFALDHSKISRNGYNVIPPLEPLFFDDPVYIAVIKRSNIQFILMSIEQILPMLECSQYVKQSFEEICERWSEAKGKALDYYGILKELSLTFQSL</sequence>
<reference evidence="2" key="2">
    <citation type="submission" date="2017-05" db="UniProtKB">
        <authorList>
            <consortium name="EnsemblMetazoa"/>
        </authorList>
    </citation>
    <scope>IDENTIFICATION</scope>
</reference>
<dbReference type="InParanoid" id="A0A1X7U9L9"/>
<proteinExistence type="predicted"/>
<evidence type="ECO:0000256" key="1">
    <source>
        <dbReference type="SAM" id="MobiDB-lite"/>
    </source>
</evidence>
<organism evidence="2">
    <name type="scientific">Amphimedon queenslandica</name>
    <name type="common">Sponge</name>
    <dbReference type="NCBI Taxonomy" id="400682"/>
    <lineage>
        <taxon>Eukaryota</taxon>
        <taxon>Metazoa</taxon>
        <taxon>Porifera</taxon>
        <taxon>Demospongiae</taxon>
        <taxon>Heteroscleromorpha</taxon>
        <taxon>Haplosclerida</taxon>
        <taxon>Niphatidae</taxon>
        <taxon>Amphimedon</taxon>
    </lineage>
</organism>